<name>R0K945_EXST2</name>
<sequence length="751" mass="86247">MRDPKSIVHHHRQCEEENVERNGDDVAKQQETTPIDDHCPSTIHGMIAARINTATTKTWETQRRSIKHTQATSDTSDPSPNNQSERELSSDTDRTSYYGSDDESRMRHLSEVLNEKEELCKLLEFKATCFEQQLATKNNDYHALQNKYTEQRKQRINDKAMVDQWCAEAMEMKDLTKKQVEDHQAAIEARDQERVKLIADHKAEIEAVINKAAKEQDEIKAAHVQELRALTKASKTNRFAWEKEKKALEAKFSQMDGDAQDTRRANEDEILRLTECKRRLEAENALLMNNLNQTSSETTIELAQQFFLELEDTRSELDKTRNDLQISNIKIENILEAMQQQQDHYEAHGDEESEARAQVCDLQRQVVSLEEKLAICNDLLRNGGNEPAATDADGNSKVVLRNQELYDEAKAVRKENTELLAKCNKVDDENLALSLKIDTVDEELHALRRKHTIIQDNQRKLRRERSFLSNAVRSHSGLTAEDKAALDEHLCHMTEENEELRVANENLSAENKELVQAMQTIEEKCKIEVDSHCKAASYWYDRYFDEAVCKVERLTEEISLLNRELGRTTEEAPPLQERLSRNVVVSNRNALRHACDVTLRGVNTALIPAEYYEPGFRPGWLPATHDALRVLRPLGWAPVAELGKVWLAPIYKPFTEEDAEARLEAEAQVERRAHRIAMGFPEFPEDEETADGNQPIRTRNRAPTVVYEEPIAPAYNPAWQMKRSDLTREAYEDMDATLKLDVLKMIGVEVE</sequence>
<feature type="region of interest" description="Disordered" evidence="2">
    <location>
        <begin position="1"/>
        <end position="41"/>
    </location>
</feature>
<feature type="compositionally biased region" description="Basic and acidic residues" evidence="2">
    <location>
        <begin position="13"/>
        <end position="28"/>
    </location>
</feature>
<reference evidence="3 4" key="2">
    <citation type="journal article" date="2013" name="PLoS Genet.">
        <title>Comparative genome structure, secondary metabolite, and effector coding capacity across Cochliobolus pathogens.</title>
        <authorList>
            <person name="Condon B.J."/>
            <person name="Leng Y."/>
            <person name="Wu D."/>
            <person name="Bushley K.E."/>
            <person name="Ohm R.A."/>
            <person name="Otillar R."/>
            <person name="Martin J."/>
            <person name="Schackwitz W."/>
            <person name="Grimwood J."/>
            <person name="MohdZainudin N."/>
            <person name="Xue C."/>
            <person name="Wang R."/>
            <person name="Manning V.A."/>
            <person name="Dhillon B."/>
            <person name="Tu Z.J."/>
            <person name="Steffenson B.J."/>
            <person name="Salamov A."/>
            <person name="Sun H."/>
            <person name="Lowry S."/>
            <person name="LaButti K."/>
            <person name="Han J."/>
            <person name="Copeland A."/>
            <person name="Lindquist E."/>
            <person name="Barry K."/>
            <person name="Schmutz J."/>
            <person name="Baker S.E."/>
            <person name="Ciuffetti L.M."/>
            <person name="Grigoriev I.V."/>
            <person name="Zhong S."/>
            <person name="Turgeon B.G."/>
        </authorList>
    </citation>
    <scope>NUCLEOTIDE SEQUENCE [LARGE SCALE GENOMIC DNA]</scope>
    <source>
        <strain evidence="4">28A</strain>
    </source>
</reference>
<proteinExistence type="predicted"/>
<feature type="coiled-coil region" evidence="1">
    <location>
        <begin position="402"/>
        <end position="429"/>
    </location>
</feature>
<gene>
    <name evidence="3" type="ORF">SETTUDRAFT_26727</name>
</gene>
<accession>R0K945</accession>
<dbReference type="Proteomes" id="UP000016935">
    <property type="component" value="Unassembled WGS sequence"/>
</dbReference>
<organism evidence="3 4">
    <name type="scientific">Exserohilum turcicum (strain 28A)</name>
    <name type="common">Northern leaf blight fungus</name>
    <name type="synonym">Setosphaeria turcica</name>
    <dbReference type="NCBI Taxonomy" id="671987"/>
    <lineage>
        <taxon>Eukaryota</taxon>
        <taxon>Fungi</taxon>
        <taxon>Dikarya</taxon>
        <taxon>Ascomycota</taxon>
        <taxon>Pezizomycotina</taxon>
        <taxon>Dothideomycetes</taxon>
        <taxon>Pleosporomycetidae</taxon>
        <taxon>Pleosporales</taxon>
        <taxon>Pleosporineae</taxon>
        <taxon>Pleosporaceae</taxon>
        <taxon>Exserohilum</taxon>
    </lineage>
</organism>
<feature type="compositionally biased region" description="Basic and acidic residues" evidence="2">
    <location>
        <begin position="84"/>
        <end position="94"/>
    </location>
</feature>
<evidence type="ECO:0000313" key="3">
    <source>
        <dbReference type="EMBL" id="EOA89503.1"/>
    </source>
</evidence>
<protein>
    <submittedName>
        <fullName evidence="3">Uncharacterized protein</fullName>
    </submittedName>
</protein>
<feature type="coiled-coil region" evidence="1">
    <location>
        <begin position="493"/>
        <end position="571"/>
    </location>
</feature>
<keyword evidence="4" id="KW-1185">Reference proteome</keyword>
<reference evidence="3 4" key="1">
    <citation type="journal article" date="2012" name="PLoS Pathog.">
        <title>Diverse lifestyles and strategies of plant pathogenesis encoded in the genomes of eighteen Dothideomycetes fungi.</title>
        <authorList>
            <person name="Ohm R.A."/>
            <person name="Feau N."/>
            <person name="Henrissat B."/>
            <person name="Schoch C.L."/>
            <person name="Horwitz B.A."/>
            <person name="Barry K.W."/>
            <person name="Condon B.J."/>
            <person name="Copeland A.C."/>
            <person name="Dhillon B."/>
            <person name="Glaser F."/>
            <person name="Hesse C.N."/>
            <person name="Kosti I."/>
            <person name="LaButti K."/>
            <person name="Lindquist E.A."/>
            <person name="Lucas S."/>
            <person name="Salamov A.A."/>
            <person name="Bradshaw R.E."/>
            <person name="Ciuffetti L."/>
            <person name="Hamelin R.C."/>
            <person name="Kema G.H.J."/>
            <person name="Lawrence C."/>
            <person name="Scott J.A."/>
            <person name="Spatafora J.W."/>
            <person name="Turgeon B.G."/>
            <person name="de Wit P.J.G.M."/>
            <person name="Zhong S."/>
            <person name="Goodwin S.B."/>
            <person name="Grigoriev I.V."/>
        </authorList>
    </citation>
    <scope>NUCLEOTIDE SEQUENCE [LARGE SCALE GENOMIC DNA]</scope>
    <source>
        <strain evidence="4">28A</strain>
    </source>
</reference>
<dbReference type="OrthoDB" id="3798031at2759"/>
<feature type="coiled-coil region" evidence="1">
    <location>
        <begin position="277"/>
        <end position="330"/>
    </location>
</feature>
<dbReference type="GeneID" id="19403050"/>
<dbReference type="HOGENOM" id="CLU_370872_0_0_1"/>
<dbReference type="AlphaFoldDB" id="R0K945"/>
<dbReference type="EMBL" id="KB908515">
    <property type="protein sequence ID" value="EOA89503.1"/>
    <property type="molecule type" value="Genomic_DNA"/>
</dbReference>
<evidence type="ECO:0000256" key="1">
    <source>
        <dbReference type="SAM" id="Coils"/>
    </source>
</evidence>
<evidence type="ECO:0000313" key="4">
    <source>
        <dbReference type="Proteomes" id="UP000016935"/>
    </source>
</evidence>
<dbReference type="RefSeq" id="XP_008022898.1">
    <property type="nucleotide sequence ID" value="XM_008024707.1"/>
</dbReference>
<evidence type="ECO:0000256" key="2">
    <source>
        <dbReference type="SAM" id="MobiDB-lite"/>
    </source>
</evidence>
<feature type="compositionally biased region" description="Polar residues" evidence="2">
    <location>
        <begin position="68"/>
        <end position="83"/>
    </location>
</feature>
<keyword evidence="1" id="KW-0175">Coiled coil</keyword>
<feature type="region of interest" description="Disordered" evidence="2">
    <location>
        <begin position="57"/>
        <end position="105"/>
    </location>
</feature>
<dbReference type="STRING" id="671987.R0K945"/>